<dbReference type="GO" id="GO:0016887">
    <property type="term" value="F:ATP hydrolysis activity"/>
    <property type="evidence" value="ECO:0007669"/>
    <property type="project" value="InterPro"/>
</dbReference>
<comment type="similarity">
    <text evidence="2">Belongs to the ABC transporter superfamily.</text>
</comment>
<evidence type="ECO:0000256" key="1">
    <source>
        <dbReference type="ARBA" id="ARBA00004202"/>
    </source>
</evidence>
<reference evidence="11" key="1">
    <citation type="submission" date="2023-03" db="EMBL/GenBank/DDBJ databases">
        <title>Actinorhabdospora filicis NBRC 111898.</title>
        <authorList>
            <person name="Ichikawa N."/>
            <person name="Sato H."/>
            <person name="Tonouchi N."/>
        </authorList>
    </citation>
    <scope>NUCLEOTIDE SEQUENCE</scope>
    <source>
        <strain evidence="11">NBRC 111898</strain>
    </source>
</reference>
<keyword evidence="7" id="KW-1278">Translocase</keyword>
<evidence type="ECO:0000256" key="2">
    <source>
        <dbReference type="ARBA" id="ARBA00005417"/>
    </source>
</evidence>
<dbReference type="PROSITE" id="PS00211">
    <property type="entry name" value="ABC_TRANSPORTER_1"/>
    <property type="match status" value="1"/>
</dbReference>
<dbReference type="PROSITE" id="PS50893">
    <property type="entry name" value="ABC_TRANSPORTER_2"/>
    <property type="match status" value="1"/>
</dbReference>
<evidence type="ECO:0000256" key="5">
    <source>
        <dbReference type="ARBA" id="ARBA00022741"/>
    </source>
</evidence>
<keyword evidence="12" id="KW-1185">Reference proteome</keyword>
<dbReference type="GO" id="GO:0046677">
    <property type="term" value="P:response to antibiotic"/>
    <property type="evidence" value="ECO:0007669"/>
    <property type="project" value="UniProtKB-KW"/>
</dbReference>
<dbReference type="EMBL" id="BSTX01000007">
    <property type="protein sequence ID" value="GLZ81686.1"/>
    <property type="molecule type" value="Genomic_DNA"/>
</dbReference>
<evidence type="ECO:0000256" key="6">
    <source>
        <dbReference type="ARBA" id="ARBA00022840"/>
    </source>
</evidence>
<keyword evidence="6 11" id="KW-0067">ATP-binding</keyword>
<gene>
    <name evidence="11" type="ORF">Afil01_64930</name>
</gene>
<dbReference type="SMART" id="SM00382">
    <property type="entry name" value="AAA"/>
    <property type="match status" value="1"/>
</dbReference>
<dbReference type="PANTHER" id="PTHR42711">
    <property type="entry name" value="ABC TRANSPORTER ATP-BINDING PROTEIN"/>
    <property type="match status" value="1"/>
</dbReference>
<dbReference type="GO" id="GO:0005886">
    <property type="term" value="C:plasma membrane"/>
    <property type="evidence" value="ECO:0007669"/>
    <property type="project" value="UniProtKB-SubCell"/>
</dbReference>
<organism evidence="11 12">
    <name type="scientific">Actinorhabdospora filicis</name>
    <dbReference type="NCBI Taxonomy" id="1785913"/>
    <lineage>
        <taxon>Bacteria</taxon>
        <taxon>Bacillati</taxon>
        <taxon>Actinomycetota</taxon>
        <taxon>Actinomycetes</taxon>
        <taxon>Micromonosporales</taxon>
        <taxon>Micromonosporaceae</taxon>
        <taxon>Actinorhabdospora</taxon>
    </lineage>
</organism>
<evidence type="ECO:0000256" key="7">
    <source>
        <dbReference type="ARBA" id="ARBA00022967"/>
    </source>
</evidence>
<dbReference type="RefSeq" id="WP_285667236.1">
    <property type="nucleotide sequence ID" value="NZ_BSTX01000007.1"/>
</dbReference>
<dbReference type="AlphaFoldDB" id="A0A9W6SVU7"/>
<evidence type="ECO:0000256" key="3">
    <source>
        <dbReference type="ARBA" id="ARBA00022448"/>
    </source>
</evidence>
<dbReference type="GO" id="GO:0005524">
    <property type="term" value="F:ATP binding"/>
    <property type="evidence" value="ECO:0007669"/>
    <property type="project" value="UniProtKB-KW"/>
</dbReference>
<evidence type="ECO:0000313" key="11">
    <source>
        <dbReference type="EMBL" id="GLZ81686.1"/>
    </source>
</evidence>
<feature type="domain" description="ABC transporter" evidence="10">
    <location>
        <begin position="5"/>
        <end position="231"/>
    </location>
</feature>
<dbReference type="CDD" id="cd03230">
    <property type="entry name" value="ABC_DR_subfamily_A"/>
    <property type="match status" value="1"/>
</dbReference>
<evidence type="ECO:0000256" key="4">
    <source>
        <dbReference type="ARBA" id="ARBA00022475"/>
    </source>
</evidence>
<dbReference type="InterPro" id="IPR017871">
    <property type="entry name" value="ABC_transporter-like_CS"/>
</dbReference>
<dbReference type="InterPro" id="IPR003439">
    <property type="entry name" value="ABC_transporter-like_ATP-bd"/>
</dbReference>
<dbReference type="Pfam" id="PF00005">
    <property type="entry name" value="ABC_tran"/>
    <property type="match status" value="1"/>
</dbReference>
<dbReference type="InterPro" id="IPR027417">
    <property type="entry name" value="P-loop_NTPase"/>
</dbReference>
<proteinExistence type="inferred from homology"/>
<dbReference type="Gene3D" id="3.40.50.300">
    <property type="entry name" value="P-loop containing nucleotide triphosphate hydrolases"/>
    <property type="match status" value="1"/>
</dbReference>
<evidence type="ECO:0000313" key="12">
    <source>
        <dbReference type="Proteomes" id="UP001165079"/>
    </source>
</evidence>
<dbReference type="InterPro" id="IPR003593">
    <property type="entry name" value="AAA+_ATPase"/>
</dbReference>
<keyword evidence="3" id="KW-0813">Transport</keyword>
<evidence type="ECO:0000256" key="9">
    <source>
        <dbReference type="ARBA" id="ARBA00023251"/>
    </source>
</evidence>
<keyword evidence="5" id="KW-0547">Nucleotide-binding</keyword>
<evidence type="ECO:0000256" key="8">
    <source>
        <dbReference type="ARBA" id="ARBA00023136"/>
    </source>
</evidence>
<dbReference type="FunFam" id="3.40.50.300:FF:000589">
    <property type="entry name" value="ABC transporter, ATP-binding subunit"/>
    <property type="match status" value="1"/>
</dbReference>
<dbReference type="SUPFAM" id="SSF52540">
    <property type="entry name" value="P-loop containing nucleoside triphosphate hydrolases"/>
    <property type="match status" value="1"/>
</dbReference>
<name>A0A9W6SVU7_9ACTN</name>
<comment type="caution">
    <text evidence="11">The sequence shown here is derived from an EMBL/GenBank/DDBJ whole genome shotgun (WGS) entry which is preliminary data.</text>
</comment>
<keyword evidence="8" id="KW-0472">Membrane</keyword>
<protein>
    <submittedName>
        <fullName evidence="11">ABC transporter ATP-binding protein</fullName>
    </submittedName>
</protein>
<evidence type="ECO:0000259" key="10">
    <source>
        <dbReference type="PROSITE" id="PS50893"/>
    </source>
</evidence>
<dbReference type="InterPro" id="IPR050763">
    <property type="entry name" value="ABC_transporter_ATP-binding"/>
</dbReference>
<keyword evidence="4" id="KW-1003">Cell membrane</keyword>
<sequence>MSVSIRVTDVRKSYGDVRAVDGVSFEVNSGEFFGILGPNGAGKTTTLEIVEGLRQSDTGGVELLGESPWPRNPKLLPRIGVQLQGTAFFERLTAREQLHTFGSLYGVGPKRADEMLELVGLTEKAGTRVEKLSGGQAQRLSIACALVHDPELVFLDEPTAALDPQARRNLWDLLRAINETGRTVVLTTHYMDEAELLCDRVAIMDHGKILKIDTPAALVRGLDAPTRISVDSGNLSAADVTRVADGVAEVADDGAILTFTTRDPSTVLTALAEARVLNGLQVRGATLEDVFLELTGREYRA</sequence>
<keyword evidence="9" id="KW-0046">Antibiotic resistance</keyword>
<dbReference type="PANTHER" id="PTHR42711:SF5">
    <property type="entry name" value="ABC TRANSPORTER ATP-BINDING PROTEIN NATA"/>
    <property type="match status" value="1"/>
</dbReference>
<comment type="subcellular location">
    <subcellularLocation>
        <location evidence="1">Cell membrane</location>
        <topology evidence="1">Peripheral membrane protein</topology>
    </subcellularLocation>
</comment>
<accession>A0A9W6SVU7</accession>
<dbReference type="Proteomes" id="UP001165079">
    <property type="component" value="Unassembled WGS sequence"/>
</dbReference>